<proteinExistence type="predicted"/>
<reference evidence="1 2" key="1">
    <citation type="submission" date="2021-05" db="EMBL/GenBank/DDBJ databases">
        <title>Genome Assembly of Synthetic Allotetraploid Brassica napus Reveals Homoeologous Exchanges between Subgenomes.</title>
        <authorList>
            <person name="Davis J.T."/>
        </authorList>
    </citation>
    <scope>NUCLEOTIDE SEQUENCE [LARGE SCALE GENOMIC DNA]</scope>
    <source>
        <strain evidence="2">cv. Da-Ae</strain>
        <tissue evidence="1">Seedling</tissue>
    </source>
</reference>
<dbReference type="EMBL" id="JAGKQM010000018">
    <property type="protein sequence ID" value="KAH0862769.1"/>
    <property type="molecule type" value="Genomic_DNA"/>
</dbReference>
<sequence length="184" mass="21774">DHIEKNSDFAKELEMETEKENKPKEFVIENKQKVVEYFCGRLSMEELKQRNQVFVHLSFSLCSKDLQWLGKDGVAHLLILRDVDIVMMAKMNHVNKLDLMIGDMKFQKRLDPVEKNYDLAKELEMENEKENKLKEFVIENKLDKKWWNIPVEGLSIEEIHTGWEKTVVVHLLTLRDVDIVMMAN</sequence>
<keyword evidence="2" id="KW-1185">Reference proteome</keyword>
<protein>
    <submittedName>
        <fullName evidence="1">Uncharacterized protein</fullName>
    </submittedName>
</protein>
<comment type="caution">
    <text evidence="1">The sequence shown here is derived from an EMBL/GenBank/DDBJ whole genome shotgun (WGS) entry which is preliminary data.</text>
</comment>
<dbReference type="Proteomes" id="UP000824890">
    <property type="component" value="Unassembled WGS sequence"/>
</dbReference>
<accession>A0ABQ7Y4W3</accession>
<name>A0ABQ7Y4W3_BRANA</name>
<evidence type="ECO:0000313" key="2">
    <source>
        <dbReference type="Proteomes" id="UP000824890"/>
    </source>
</evidence>
<gene>
    <name evidence="1" type="ORF">HID58_079980</name>
</gene>
<feature type="non-terminal residue" evidence="1">
    <location>
        <position position="1"/>
    </location>
</feature>
<organism evidence="1 2">
    <name type="scientific">Brassica napus</name>
    <name type="common">Rape</name>
    <dbReference type="NCBI Taxonomy" id="3708"/>
    <lineage>
        <taxon>Eukaryota</taxon>
        <taxon>Viridiplantae</taxon>
        <taxon>Streptophyta</taxon>
        <taxon>Embryophyta</taxon>
        <taxon>Tracheophyta</taxon>
        <taxon>Spermatophyta</taxon>
        <taxon>Magnoliopsida</taxon>
        <taxon>eudicotyledons</taxon>
        <taxon>Gunneridae</taxon>
        <taxon>Pentapetalae</taxon>
        <taxon>rosids</taxon>
        <taxon>malvids</taxon>
        <taxon>Brassicales</taxon>
        <taxon>Brassicaceae</taxon>
        <taxon>Brassiceae</taxon>
        <taxon>Brassica</taxon>
    </lineage>
</organism>
<evidence type="ECO:0000313" key="1">
    <source>
        <dbReference type="EMBL" id="KAH0862769.1"/>
    </source>
</evidence>